<gene>
    <name evidence="5" type="ORF">CAL22_04045</name>
</gene>
<evidence type="ECO:0000256" key="3">
    <source>
        <dbReference type="SAM" id="SignalP"/>
    </source>
</evidence>
<evidence type="ECO:0000256" key="2">
    <source>
        <dbReference type="ARBA" id="ARBA00022729"/>
    </source>
</evidence>
<accession>A0A261VVB4</accession>
<dbReference type="InterPro" id="IPR028081">
    <property type="entry name" value="Leu-bd"/>
</dbReference>
<feature type="signal peptide" evidence="3">
    <location>
        <begin position="1"/>
        <end position="29"/>
    </location>
</feature>
<keyword evidence="6" id="KW-1185">Reference proteome</keyword>
<evidence type="ECO:0000256" key="1">
    <source>
        <dbReference type="ARBA" id="ARBA00010062"/>
    </source>
</evidence>
<dbReference type="OrthoDB" id="8887944at2"/>
<comment type="caution">
    <text evidence="5">The sequence shown here is derived from an EMBL/GenBank/DDBJ whole genome shotgun (WGS) entry which is preliminary data.</text>
</comment>
<comment type="similarity">
    <text evidence="1">Belongs to the leucine-binding protein family.</text>
</comment>
<proteinExistence type="inferred from homology"/>
<evidence type="ECO:0000313" key="5">
    <source>
        <dbReference type="EMBL" id="OZI77711.1"/>
    </source>
</evidence>
<feature type="chain" id="PRO_5012311585" description="Leucine-binding protein domain-containing protein" evidence="3">
    <location>
        <begin position="30"/>
        <end position="408"/>
    </location>
</feature>
<evidence type="ECO:0000259" key="4">
    <source>
        <dbReference type="Pfam" id="PF13458"/>
    </source>
</evidence>
<feature type="domain" description="Leucine-binding protein" evidence="4">
    <location>
        <begin position="36"/>
        <end position="372"/>
    </location>
</feature>
<dbReference type="RefSeq" id="WP_094810584.1">
    <property type="nucleotide sequence ID" value="NZ_NEVU01000001.1"/>
</dbReference>
<dbReference type="Pfam" id="PF13458">
    <property type="entry name" value="Peripla_BP_6"/>
    <property type="match status" value="1"/>
</dbReference>
<organism evidence="5 6">
    <name type="scientific">Bordetella genomosp. 12</name>
    <dbReference type="NCBI Taxonomy" id="463035"/>
    <lineage>
        <taxon>Bacteria</taxon>
        <taxon>Pseudomonadati</taxon>
        <taxon>Pseudomonadota</taxon>
        <taxon>Betaproteobacteria</taxon>
        <taxon>Burkholderiales</taxon>
        <taxon>Alcaligenaceae</taxon>
        <taxon>Bordetella</taxon>
    </lineage>
</organism>
<keyword evidence="2 3" id="KW-0732">Signal</keyword>
<dbReference type="PANTHER" id="PTHR30483:SF6">
    <property type="entry name" value="PERIPLASMIC BINDING PROTEIN OF ABC TRANSPORTER FOR NATURAL AMINO ACIDS"/>
    <property type="match status" value="1"/>
</dbReference>
<dbReference type="InterPro" id="IPR028082">
    <property type="entry name" value="Peripla_BP_I"/>
</dbReference>
<dbReference type="AlphaFoldDB" id="A0A261VVB4"/>
<protein>
    <recommendedName>
        <fullName evidence="4">Leucine-binding protein domain-containing protein</fullName>
    </recommendedName>
</protein>
<dbReference type="CDD" id="cd06327">
    <property type="entry name" value="PBP1_SBP-like"/>
    <property type="match status" value="1"/>
</dbReference>
<dbReference type="InterPro" id="IPR051010">
    <property type="entry name" value="BCAA_transport"/>
</dbReference>
<dbReference type="EMBL" id="NEVU01000001">
    <property type="protein sequence ID" value="OZI77711.1"/>
    <property type="molecule type" value="Genomic_DNA"/>
</dbReference>
<dbReference type="PANTHER" id="PTHR30483">
    <property type="entry name" value="LEUCINE-SPECIFIC-BINDING PROTEIN"/>
    <property type="match status" value="1"/>
</dbReference>
<evidence type="ECO:0000313" key="6">
    <source>
        <dbReference type="Proteomes" id="UP000216429"/>
    </source>
</evidence>
<dbReference type="SUPFAM" id="SSF53822">
    <property type="entry name" value="Periplasmic binding protein-like I"/>
    <property type="match status" value="1"/>
</dbReference>
<name>A0A261VVB4_9BORD</name>
<dbReference type="Gene3D" id="3.40.50.2300">
    <property type="match status" value="2"/>
</dbReference>
<dbReference type="Proteomes" id="UP000216429">
    <property type="component" value="Unassembled WGS sequence"/>
</dbReference>
<reference evidence="6" key="1">
    <citation type="submission" date="2017-05" db="EMBL/GenBank/DDBJ databases">
        <title>Complete and WGS of Bordetella genogroups.</title>
        <authorList>
            <person name="Spilker T."/>
            <person name="Lipuma J."/>
        </authorList>
    </citation>
    <scope>NUCLEOTIDE SEQUENCE [LARGE SCALE GENOMIC DNA]</scope>
    <source>
        <strain evidence="6">AU6712</strain>
    </source>
</reference>
<sequence>MPHRNPLCAGRLFAAACLGLALTAPQAPAAAQTPAPLKIGVLTDQSGPAADYSGRGTVISARMAVEDFGATVLGRPIEVLAADHLSKLDVGLGIARKWYDSDVQLILDVGITSIALGVQELARDKDRMVIFLSTGSNDLTGEHCSPNGIHWTYDTYSQARGAFLAYGDDARKSWYFLTVNYAYGTNIQRDITAMVQAAGGKVLGATKHPFDASDYGSDLLSAQASKAAVVGLTTTTMQAVTALKQAEDFGMRAAGQHIAVPSITFHDVKALGLQAGQDLVVTEAFYWDQNEATRAFAQRYAQRVGKMPNANQASAYGAVMHYLAAVKATGSTDAATVMAQMKATPVNDFMTRQGVIRPDGRLVRDMYLFRVKKPSESKGEWDLMEQISVIPGQDAFKAPDPAACKYLR</sequence>